<dbReference type="OMA" id="WKEHTGE"/>
<accession>A0AA38FGX1</accession>
<comment type="similarity">
    <text evidence="3">Belongs to the PSMG2 family.</text>
</comment>
<keyword evidence="2" id="KW-0143">Chaperone</keyword>
<evidence type="ECO:0000256" key="1">
    <source>
        <dbReference type="ARBA" id="ARBA00019186"/>
    </source>
</evidence>
<dbReference type="Pfam" id="PF09754">
    <property type="entry name" value="PAC2"/>
    <property type="match status" value="1"/>
</dbReference>
<comment type="caution">
    <text evidence="4">The sequence shown here is derived from an EMBL/GenBank/DDBJ whole genome shotgun (WGS) entry which is preliminary data.</text>
</comment>
<evidence type="ECO:0000256" key="2">
    <source>
        <dbReference type="ARBA" id="ARBA00023186"/>
    </source>
</evidence>
<dbReference type="GO" id="GO:0005829">
    <property type="term" value="C:cytosol"/>
    <property type="evidence" value="ECO:0007669"/>
    <property type="project" value="TreeGrafter"/>
</dbReference>
<evidence type="ECO:0000313" key="5">
    <source>
        <dbReference type="Proteomes" id="UP000824469"/>
    </source>
</evidence>
<dbReference type="AlphaFoldDB" id="A0AA38FGX1"/>
<dbReference type="EMBL" id="JAHRHJ020000009">
    <property type="protein sequence ID" value="KAH9301482.1"/>
    <property type="molecule type" value="Genomic_DNA"/>
</dbReference>
<dbReference type="InterPro" id="IPR019151">
    <property type="entry name" value="Proteasome_assmbl_chaperone_2"/>
</dbReference>
<feature type="non-terminal residue" evidence="4">
    <location>
        <position position="234"/>
    </location>
</feature>
<dbReference type="InterPro" id="IPR016562">
    <property type="entry name" value="Proteasome_assmbl_chp_2_euk"/>
</dbReference>
<gene>
    <name evidence="4" type="ORF">KI387_013065</name>
</gene>
<dbReference type="FunFam" id="3.40.50.10900:FF:000004">
    <property type="entry name" value="Proteasome assembly chaperone 2"/>
    <property type="match status" value="1"/>
</dbReference>
<dbReference type="PANTHER" id="PTHR12970">
    <property type="entry name" value="PROTEASOME ASSEMBLY CHAPERONE 2"/>
    <property type="match status" value="1"/>
</dbReference>
<evidence type="ECO:0000256" key="3">
    <source>
        <dbReference type="ARBA" id="ARBA00025745"/>
    </source>
</evidence>
<sequence>PSLSIGNVGQLAVDLLVSSRRAVKIGYLDDPYVLPCLGNDAYGPQPQGDLAVALEVYEDLEHDLSIIQQRSPVMKGTMLKFAKNISSWALAAGKKEVIIISSLDSGKLQECGINSQQIHYISSANKDGTDDKCEKLGWKKLEQFEPSQRGWKYLYSHFSQDSVPDELFLEEDELADEDYFSSLPFSSLFSSCKAAGLKVTCLFCFCSEGDNMRDAFVLAEAVFKLLGQCANTSV</sequence>
<protein>
    <recommendedName>
        <fullName evidence="1">Proteasome assembly chaperone 2</fullName>
    </recommendedName>
</protein>
<organism evidence="4 5">
    <name type="scientific">Taxus chinensis</name>
    <name type="common">Chinese yew</name>
    <name type="synonym">Taxus wallichiana var. chinensis</name>
    <dbReference type="NCBI Taxonomy" id="29808"/>
    <lineage>
        <taxon>Eukaryota</taxon>
        <taxon>Viridiplantae</taxon>
        <taxon>Streptophyta</taxon>
        <taxon>Embryophyta</taxon>
        <taxon>Tracheophyta</taxon>
        <taxon>Spermatophyta</taxon>
        <taxon>Pinopsida</taxon>
        <taxon>Pinidae</taxon>
        <taxon>Conifers II</taxon>
        <taxon>Cupressales</taxon>
        <taxon>Taxaceae</taxon>
        <taxon>Taxus</taxon>
    </lineage>
</organism>
<name>A0AA38FGX1_TAXCH</name>
<keyword evidence="5" id="KW-1185">Reference proteome</keyword>
<dbReference type="Proteomes" id="UP000824469">
    <property type="component" value="Unassembled WGS sequence"/>
</dbReference>
<evidence type="ECO:0000313" key="4">
    <source>
        <dbReference type="EMBL" id="KAH9301482.1"/>
    </source>
</evidence>
<dbReference type="PIRSF" id="PIRSF010044">
    <property type="entry name" value="UCP010044"/>
    <property type="match status" value="1"/>
</dbReference>
<feature type="non-terminal residue" evidence="4">
    <location>
        <position position="1"/>
    </location>
</feature>
<dbReference type="GO" id="GO:0043248">
    <property type="term" value="P:proteasome assembly"/>
    <property type="evidence" value="ECO:0007669"/>
    <property type="project" value="TreeGrafter"/>
</dbReference>
<dbReference type="Gene3D" id="3.40.50.10900">
    <property type="entry name" value="PAC-like subunit"/>
    <property type="match status" value="2"/>
</dbReference>
<dbReference type="PANTHER" id="PTHR12970:SF1">
    <property type="entry name" value="PROTEASOME ASSEMBLY CHAPERONE 2"/>
    <property type="match status" value="1"/>
</dbReference>
<dbReference type="InterPro" id="IPR038389">
    <property type="entry name" value="PSMG2_sf"/>
</dbReference>
<dbReference type="GO" id="GO:0005634">
    <property type="term" value="C:nucleus"/>
    <property type="evidence" value="ECO:0007669"/>
    <property type="project" value="TreeGrafter"/>
</dbReference>
<reference evidence="4 5" key="1">
    <citation type="journal article" date="2021" name="Nat. Plants">
        <title>The Taxus genome provides insights into paclitaxel biosynthesis.</title>
        <authorList>
            <person name="Xiong X."/>
            <person name="Gou J."/>
            <person name="Liao Q."/>
            <person name="Li Y."/>
            <person name="Zhou Q."/>
            <person name="Bi G."/>
            <person name="Li C."/>
            <person name="Du R."/>
            <person name="Wang X."/>
            <person name="Sun T."/>
            <person name="Guo L."/>
            <person name="Liang H."/>
            <person name="Lu P."/>
            <person name="Wu Y."/>
            <person name="Zhang Z."/>
            <person name="Ro D.K."/>
            <person name="Shang Y."/>
            <person name="Huang S."/>
            <person name="Yan J."/>
        </authorList>
    </citation>
    <scope>NUCLEOTIDE SEQUENCE [LARGE SCALE GENOMIC DNA]</scope>
    <source>
        <strain evidence="4">Ta-2019</strain>
    </source>
</reference>
<proteinExistence type="inferred from homology"/>